<evidence type="ECO:0000313" key="1">
    <source>
        <dbReference type="EMBL" id="NUU46620.1"/>
    </source>
</evidence>
<gene>
    <name evidence="1" type="ORF">HP438_06480</name>
</gene>
<dbReference type="Proteomes" id="UP000536441">
    <property type="component" value="Unassembled WGS sequence"/>
</dbReference>
<evidence type="ECO:0000313" key="2">
    <source>
        <dbReference type="Proteomes" id="UP000536441"/>
    </source>
</evidence>
<dbReference type="RefSeq" id="WP_175311268.1">
    <property type="nucleotide sequence ID" value="NZ_CBCRYR010000051.1"/>
</dbReference>
<keyword evidence="2" id="KW-1185">Reference proteome</keyword>
<accession>A0A7Y6B452</accession>
<protein>
    <submittedName>
        <fullName evidence="1">Uncharacterized protein</fullName>
    </submittedName>
</protein>
<reference evidence="1 2" key="1">
    <citation type="submission" date="2020-05" db="EMBL/GenBank/DDBJ databases">
        <title>Genome Sequencing of Type Strains.</title>
        <authorList>
            <person name="Lemaire J.F."/>
            <person name="Inderbitzin P."/>
            <person name="Gregorio O.A."/>
            <person name="Collins S.B."/>
            <person name="Wespe N."/>
            <person name="Knight-Connoni V."/>
        </authorList>
    </citation>
    <scope>NUCLEOTIDE SEQUENCE [LARGE SCALE GENOMIC DNA]</scope>
    <source>
        <strain evidence="1 2">DSM 100049</strain>
    </source>
</reference>
<proteinExistence type="predicted"/>
<name>A0A7Y6B452_9SPHN</name>
<dbReference type="AlphaFoldDB" id="A0A7Y6B452"/>
<sequence length="192" mass="20935">MTQPTDVSTGETTLAFEDLRAEISLLRRAVEGFTAARERMPDYTPTLGSMMAQLKTTQEALHRIERSPAIALTPVELTKEIVQAAANARAEDTRKLDEARDTIARSIGRIEGIVERGQSVEGQSRLLRRSCAATALATILLWSILSGAIARSLPASWHVPEWMAARIVGSEHVKSGEDGKMVTSPETQLKSP</sequence>
<organism evidence="1 2">
    <name type="scientific">Sphingomonas zeae</name>
    <dbReference type="NCBI Taxonomy" id="1646122"/>
    <lineage>
        <taxon>Bacteria</taxon>
        <taxon>Pseudomonadati</taxon>
        <taxon>Pseudomonadota</taxon>
        <taxon>Alphaproteobacteria</taxon>
        <taxon>Sphingomonadales</taxon>
        <taxon>Sphingomonadaceae</taxon>
        <taxon>Sphingomonas</taxon>
    </lineage>
</organism>
<dbReference type="EMBL" id="JABMCH010000059">
    <property type="protein sequence ID" value="NUU46620.1"/>
    <property type="molecule type" value="Genomic_DNA"/>
</dbReference>
<comment type="caution">
    <text evidence="1">The sequence shown here is derived from an EMBL/GenBank/DDBJ whole genome shotgun (WGS) entry which is preliminary data.</text>
</comment>